<organism evidence="6 7">
    <name type="scientific">Strongylocentrotus purpuratus</name>
    <name type="common">Purple sea urchin</name>
    <dbReference type="NCBI Taxonomy" id="7668"/>
    <lineage>
        <taxon>Eukaryota</taxon>
        <taxon>Metazoa</taxon>
        <taxon>Echinodermata</taxon>
        <taxon>Eleutherozoa</taxon>
        <taxon>Echinozoa</taxon>
        <taxon>Echinoidea</taxon>
        <taxon>Euechinoidea</taxon>
        <taxon>Echinacea</taxon>
        <taxon>Camarodonta</taxon>
        <taxon>Echinidea</taxon>
        <taxon>Strongylocentrotidae</taxon>
        <taxon>Strongylocentrotus</taxon>
    </lineage>
</organism>
<dbReference type="Pfam" id="PF00431">
    <property type="entry name" value="CUB"/>
    <property type="match status" value="1"/>
</dbReference>
<dbReference type="SUPFAM" id="SSF57196">
    <property type="entry name" value="EGF/Laminin"/>
    <property type="match status" value="1"/>
</dbReference>
<dbReference type="PANTHER" id="PTHR24251">
    <property type="entry name" value="OVOCHYMASE-RELATED"/>
    <property type="match status" value="1"/>
</dbReference>
<dbReference type="InterPro" id="IPR000742">
    <property type="entry name" value="EGF"/>
</dbReference>
<evidence type="ECO:0000259" key="5">
    <source>
        <dbReference type="PROSITE" id="PS50026"/>
    </source>
</evidence>
<feature type="disulfide bond" evidence="3">
    <location>
        <begin position="10"/>
        <end position="27"/>
    </location>
</feature>
<protein>
    <recommendedName>
        <fullName evidence="8">EGF-like domain-containing protein</fullName>
    </recommendedName>
</protein>
<evidence type="ECO:0000313" key="6">
    <source>
        <dbReference type="EnsemblMetazoa" id="XP_030853030"/>
    </source>
</evidence>
<feature type="disulfide bond" evidence="3">
    <location>
        <begin position="29"/>
        <end position="38"/>
    </location>
</feature>
<feature type="domain" description="EGF-like" evidence="5">
    <location>
        <begin position="4"/>
        <end position="39"/>
    </location>
</feature>
<dbReference type="PROSITE" id="PS50026">
    <property type="entry name" value="EGF_3"/>
    <property type="match status" value="1"/>
</dbReference>
<proteinExistence type="predicted"/>
<keyword evidence="1" id="KW-0677">Repeat</keyword>
<dbReference type="SUPFAM" id="SSF49854">
    <property type="entry name" value="Spermadhesin, CUB domain"/>
    <property type="match status" value="1"/>
</dbReference>
<evidence type="ECO:0008006" key="8">
    <source>
        <dbReference type="Google" id="ProtNLM"/>
    </source>
</evidence>
<reference evidence="6" key="2">
    <citation type="submission" date="2021-01" db="UniProtKB">
        <authorList>
            <consortium name="EnsemblMetazoa"/>
        </authorList>
    </citation>
    <scope>IDENTIFICATION</scope>
</reference>
<dbReference type="AlphaFoldDB" id="A0A7M7T4D6"/>
<keyword evidence="2 3" id="KW-1015">Disulfide bond</keyword>
<accession>A0A7M7T4D6</accession>
<dbReference type="InParanoid" id="A0A7M7T4D6"/>
<evidence type="ECO:0000256" key="2">
    <source>
        <dbReference type="ARBA" id="ARBA00023157"/>
    </source>
</evidence>
<dbReference type="PROSITE" id="PS00022">
    <property type="entry name" value="EGF_1"/>
    <property type="match status" value="1"/>
</dbReference>
<keyword evidence="7" id="KW-1185">Reference proteome</keyword>
<dbReference type="Gene3D" id="2.60.120.290">
    <property type="entry name" value="Spermadhesin, CUB domain"/>
    <property type="match status" value="1"/>
</dbReference>
<dbReference type="PROSITE" id="PS01186">
    <property type="entry name" value="EGF_2"/>
    <property type="match status" value="1"/>
</dbReference>
<comment type="caution">
    <text evidence="3">Lacks conserved residue(s) required for the propagation of feature annotation.</text>
</comment>
<dbReference type="Gene3D" id="2.10.25.10">
    <property type="entry name" value="Laminin"/>
    <property type="match status" value="1"/>
</dbReference>
<dbReference type="KEGG" id="spu:115929051"/>
<feature type="domain" description="CUB" evidence="4">
    <location>
        <begin position="74"/>
        <end position="190"/>
    </location>
</feature>
<dbReference type="OMA" id="NCGNKES"/>
<dbReference type="PROSITE" id="PS01180">
    <property type="entry name" value="CUB"/>
    <property type="match status" value="1"/>
</dbReference>
<dbReference type="SMART" id="SM00181">
    <property type="entry name" value="EGF"/>
    <property type="match status" value="1"/>
</dbReference>
<dbReference type="EnsemblMetazoa" id="XM_030997170">
    <property type="protein sequence ID" value="XP_030853030"/>
    <property type="gene ID" value="LOC115929051"/>
</dbReference>
<evidence type="ECO:0000256" key="1">
    <source>
        <dbReference type="ARBA" id="ARBA00022737"/>
    </source>
</evidence>
<dbReference type="OrthoDB" id="6109632at2759"/>
<dbReference type="InterPro" id="IPR035914">
    <property type="entry name" value="Sperma_CUB_dom_sf"/>
</dbReference>
<reference evidence="7" key="1">
    <citation type="submission" date="2015-02" db="EMBL/GenBank/DDBJ databases">
        <title>Genome sequencing for Strongylocentrotus purpuratus.</title>
        <authorList>
            <person name="Murali S."/>
            <person name="Liu Y."/>
            <person name="Vee V."/>
            <person name="English A."/>
            <person name="Wang M."/>
            <person name="Skinner E."/>
            <person name="Han Y."/>
            <person name="Muzny D.M."/>
            <person name="Worley K.C."/>
            <person name="Gibbs R.A."/>
        </authorList>
    </citation>
    <scope>NUCLEOTIDE SEQUENCE</scope>
</reference>
<evidence type="ECO:0000259" key="4">
    <source>
        <dbReference type="PROSITE" id="PS01180"/>
    </source>
</evidence>
<dbReference type="CDD" id="cd00041">
    <property type="entry name" value="CUB"/>
    <property type="match status" value="1"/>
</dbReference>
<dbReference type="GeneID" id="115929051"/>
<keyword evidence="3" id="KW-0245">EGF-like domain</keyword>
<evidence type="ECO:0000256" key="3">
    <source>
        <dbReference type="PROSITE-ProRule" id="PRU00076"/>
    </source>
</evidence>
<dbReference type="RefSeq" id="XP_030853030.1">
    <property type="nucleotide sequence ID" value="XM_030997170.1"/>
</dbReference>
<dbReference type="SMART" id="SM00042">
    <property type="entry name" value="CUB"/>
    <property type="match status" value="1"/>
</dbReference>
<dbReference type="Pfam" id="PF00008">
    <property type="entry name" value="EGF"/>
    <property type="match status" value="1"/>
</dbReference>
<dbReference type="InterPro" id="IPR000859">
    <property type="entry name" value="CUB_dom"/>
</dbReference>
<name>A0A7M7T4D6_STRPU</name>
<sequence length="204" mass="22206">MLDLSDICPCQNGGMCLLDDATSSATCECPIGYAGVLCEMGGEVSRREMGIVFIVFGFLAVSVLPYTPAENTDTSITVIEIEWNEPTVISSPDYPSSYYNSNLDLTWVLKAPEGHILQIHILDLALETEYDYLYIGYGPGPNEPGSWELQKLTGYSNSSEPATLGHSMWVRFTTDVSMGDIGFSLHVTAILNPCKIILAIGYAS</sequence>
<dbReference type="Proteomes" id="UP000007110">
    <property type="component" value="Unassembled WGS sequence"/>
</dbReference>
<evidence type="ECO:0000313" key="7">
    <source>
        <dbReference type="Proteomes" id="UP000007110"/>
    </source>
</evidence>